<evidence type="ECO:0000313" key="7">
    <source>
        <dbReference type="EMBL" id="PZQ76491.1"/>
    </source>
</evidence>
<dbReference type="InterPro" id="IPR003819">
    <property type="entry name" value="TauD/TfdA-like"/>
</dbReference>
<evidence type="ECO:0000256" key="1">
    <source>
        <dbReference type="ARBA" id="ARBA00005896"/>
    </source>
</evidence>
<evidence type="ECO:0000259" key="6">
    <source>
        <dbReference type="Pfam" id="PF02668"/>
    </source>
</evidence>
<evidence type="ECO:0000313" key="8">
    <source>
        <dbReference type="Proteomes" id="UP000249135"/>
    </source>
</evidence>
<dbReference type="AlphaFoldDB" id="A0A2W5QDG2"/>
<dbReference type="Pfam" id="PF02668">
    <property type="entry name" value="TauD"/>
    <property type="match status" value="1"/>
</dbReference>
<dbReference type="InterPro" id="IPR051178">
    <property type="entry name" value="TfdA_dioxygenase"/>
</dbReference>
<reference evidence="7 8" key="1">
    <citation type="submission" date="2017-08" db="EMBL/GenBank/DDBJ databases">
        <title>Infants hospitalized years apart are colonized by the same room-sourced microbial strains.</title>
        <authorList>
            <person name="Brooks B."/>
            <person name="Olm M.R."/>
            <person name="Firek B.A."/>
            <person name="Baker R."/>
            <person name="Thomas B.C."/>
            <person name="Morowitz M.J."/>
            <person name="Banfield J.F."/>
        </authorList>
    </citation>
    <scope>NUCLEOTIDE SEQUENCE [LARGE SCALE GENOMIC DNA]</scope>
    <source>
        <strain evidence="7">S2_005_003_R2_41</strain>
    </source>
</reference>
<feature type="domain" description="TauD/TfdA-like" evidence="6">
    <location>
        <begin position="12"/>
        <end position="287"/>
    </location>
</feature>
<comment type="similarity">
    <text evidence="1">Belongs to the TfdA dioxygenase family.</text>
</comment>
<organism evidence="7 8">
    <name type="scientific">Variovorax paradoxus</name>
    <dbReference type="NCBI Taxonomy" id="34073"/>
    <lineage>
        <taxon>Bacteria</taxon>
        <taxon>Pseudomonadati</taxon>
        <taxon>Pseudomonadota</taxon>
        <taxon>Betaproteobacteria</taxon>
        <taxon>Burkholderiales</taxon>
        <taxon>Comamonadaceae</taxon>
        <taxon>Variovorax</taxon>
    </lineage>
</organism>
<protein>
    <submittedName>
        <fullName evidence="7">2,4-dichlorophenoxyacetate dioxygenase</fullName>
    </submittedName>
</protein>
<dbReference type="EMBL" id="QFPP01000051">
    <property type="protein sequence ID" value="PZQ76491.1"/>
    <property type="molecule type" value="Genomic_DNA"/>
</dbReference>
<dbReference type="Gene3D" id="3.60.130.10">
    <property type="entry name" value="Clavaminate synthase-like"/>
    <property type="match status" value="1"/>
</dbReference>
<proteinExistence type="inferred from homology"/>
<dbReference type="PANTHER" id="PTHR43779">
    <property type="entry name" value="DIOXYGENASE RV0097-RELATED"/>
    <property type="match status" value="1"/>
</dbReference>
<evidence type="ECO:0000256" key="2">
    <source>
        <dbReference type="ARBA" id="ARBA00022723"/>
    </source>
</evidence>
<evidence type="ECO:0000256" key="5">
    <source>
        <dbReference type="ARBA" id="ARBA00023004"/>
    </source>
</evidence>
<dbReference type="Proteomes" id="UP000249135">
    <property type="component" value="Unassembled WGS sequence"/>
</dbReference>
<name>A0A2W5QDG2_VARPD</name>
<keyword evidence="2" id="KW-0479">Metal-binding</keyword>
<keyword evidence="5" id="KW-0408">Iron</keyword>
<evidence type="ECO:0000256" key="3">
    <source>
        <dbReference type="ARBA" id="ARBA00022964"/>
    </source>
</evidence>
<keyword evidence="3 7" id="KW-0223">Dioxygenase</keyword>
<dbReference type="GO" id="GO:0016706">
    <property type="term" value="F:2-oxoglutarate-dependent dioxygenase activity"/>
    <property type="evidence" value="ECO:0007669"/>
    <property type="project" value="UniProtKB-ARBA"/>
</dbReference>
<dbReference type="SUPFAM" id="SSF51197">
    <property type="entry name" value="Clavaminate synthase-like"/>
    <property type="match status" value="1"/>
</dbReference>
<gene>
    <name evidence="7" type="ORF">DI563_06960</name>
</gene>
<dbReference type="InterPro" id="IPR042098">
    <property type="entry name" value="TauD-like_sf"/>
</dbReference>
<dbReference type="PANTHER" id="PTHR43779:SF3">
    <property type="entry name" value="(3R)-3-[(CARBOXYMETHYL)AMINO]FATTY ACID OXYGENASE_DECARBOXYLASE"/>
    <property type="match status" value="1"/>
</dbReference>
<sequence length="313" mass="35194">MEQAEIVARPLITKLNPALGAEITGIDLSLPVSPEQIQEFRDALDTYGVLCFRDQKLSEQQQIAFTEQWGSLEDFPEENKTVAASTVYNVANVSAQGEHLPETDHRVIFQKVNALWHTDSSYRYVPAYASLLYGIEVMPDDAVGGRTGFSNMVLAYEALPDDLKARIEPLHMVHSYEHGRRMFASLPPLSNFEKNAVPPVSHPLVRVHADGRRSLFMTANAGNEISGMPLEEGQALHRQLVEHVSRSEFCYFHKWKKGDLVVWDNRTTLHKAEVYDMARYRRVFRRTTLAGDGPVLGPYSQAVLARARSTAAK</sequence>
<evidence type="ECO:0000256" key="4">
    <source>
        <dbReference type="ARBA" id="ARBA00023002"/>
    </source>
</evidence>
<dbReference type="GO" id="GO:0046872">
    <property type="term" value="F:metal ion binding"/>
    <property type="evidence" value="ECO:0007669"/>
    <property type="project" value="UniProtKB-KW"/>
</dbReference>
<accession>A0A2W5QDG2</accession>
<keyword evidence="4" id="KW-0560">Oxidoreductase</keyword>
<comment type="caution">
    <text evidence="7">The sequence shown here is derived from an EMBL/GenBank/DDBJ whole genome shotgun (WGS) entry which is preliminary data.</text>
</comment>